<comment type="caution">
    <text evidence="3">The sequence shown here is derived from an EMBL/GenBank/DDBJ whole genome shotgun (WGS) entry which is preliminary data.</text>
</comment>
<name>A0A8J1U3S8_OWEFU</name>
<feature type="compositionally biased region" description="Low complexity" evidence="2">
    <location>
        <begin position="342"/>
        <end position="357"/>
    </location>
</feature>
<dbReference type="AlphaFoldDB" id="A0A8J1U3S8"/>
<feature type="coiled-coil region" evidence="1">
    <location>
        <begin position="83"/>
        <end position="185"/>
    </location>
</feature>
<dbReference type="Gene3D" id="1.10.287.1490">
    <property type="match status" value="1"/>
</dbReference>
<evidence type="ECO:0000256" key="2">
    <source>
        <dbReference type="SAM" id="MobiDB-lite"/>
    </source>
</evidence>
<feature type="compositionally biased region" description="Polar residues" evidence="2">
    <location>
        <begin position="213"/>
        <end position="231"/>
    </location>
</feature>
<proteinExistence type="predicted"/>
<feature type="region of interest" description="Disordered" evidence="2">
    <location>
        <begin position="1"/>
        <end position="21"/>
    </location>
</feature>
<dbReference type="EMBL" id="CAIIXF020000258">
    <property type="protein sequence ID" value="CAH1803111.1"/>
    <property type="molecule type" value="Genomic_DNA"/>
</dbReference>
<protein>
    <submittedName>
        <fullName evidence="3">Uncharacterized protein</fullName>
    </submittedName>
</protein>
<evidence type="ECO:0000256" key="1">
    <source>
        <dbReference type="SAM" id="Coils"/>
    </source>
</evidence>
<feature type="region of interest" description="Disordered" evidence="2">
    <location>
        <begin position="332"/>
        <end position="367"/>
    </location>
</feature>
<evidence type="ECO:0000313" key="4">
    <source>
        <dbReference type="Proteomes" id="UP000749559"/>
    </source>
</evidence>
<evidence type="ECO:0000313" key="3">
    <source>
        <dbReference type="EMBL" id="CAH1803111.1"/>
    </source>
</evidence>
<accession>A0A8J1U3S8</accession>
<keyword evidence="1" id="KW-0175">Coiled coil</keyword>
<dbReference type="Proteomes" id="UP000749559">
    <property type="component" value="Unassembled WGS sequence"/>
</dbReference>
<gene>
    <name evidence="3" type="ORF">OFUS_LOCUS26731</name>
</gene>
<keyword evidence="4" id="KW-1185">Reference proteome</keyword>
<organism evidence="3 4">
    <name type="scientific">Owenia fusiformis</name>
    <name type="common">Polychaete worm</name>
    <dbReference type="NCBI Taxonomy" id="6347"/>
    <lineage>
        <taxon>Eukaryota</taxon>
        <taxon>Metazoa</taxon>
        <taxon>Spiralia</taxon>
        <taxon>Lophotrochozoa</taxon>
        <taxon>Annelida</taxon>
        <taxon>Polychaeta</taxon>
        <taxon>Sedentaria</taxon>
        <taxon>Canalipalpata</taxon>
        <taxon>Sabellida</taxon>
        <taxon>Oweniida</taxon>
        <taxon>Oweniidae</taxon>
        <taxon>Owenia</taxon>
    </lineage>
</organism>
<feature type="region of interest" description="Disordered" evidence="2">
    <location>
        <begin position="194"/>
        <end position="236"/>
    </location>
</feature>
<sequence>MPPGALIRRLPSRKNKQTSTSVKEKLACDIYHLFHFINGASNLSDIKTLLNPKAKTNRKSVVHNPIDVTMRHKNSDDQLAIILKNVLELKSNVATEINELKAEIAKSTKSKVKELNNVIEIKQNELNRCKDSEQKLKNDLKIAKAKINDQQADINKLTTDINETKTKLLKQIQTIQNKVSALEKSSSRSVAITMNQEQLPSSNNDNVQDRSRSLSGPPNTSGSLNNTSAVPTSVWGIPLNPPTVPTGANKCSASSTKDISNVPATPITLSASSTCSAPTATCTSAVKTNSGAVTCSASDVSIECSASHTPTMSQAATSKNTSIARNIPVRCSAPKSTSLSNARDTATRTTSSGGTDRTSTDIRQSQMWPHRQAITKANLDADNASCNSDDDFVGVRVRRTRTKKIVLAHVKSQPYNTLRKHLVNYALKGV</sequence>
<reference evidence="3" key="1">
    <citation type="submission" date="2022-03" db="EMBL/GenBank/DDBJ databases">
        <authorList>
            <person name="Martin C."/>
        </authorList>
    </citation>
    <scope>NUCLEOTIDE SEQUENCE</scope>
</reference>
<feature type="compositionally biased region" description="Polar residues" evidence="2">
    <location>
        <begin position="194"/>
        <end position="206"/>
    </location>
</feature>